<dbReference type="RefSeq" id="WP_018575822.1">
    <property type="nucleotide sequence ID" value="NZ_KB892381.1"/>
</dbReference>
<keyword evidence="1" id="KW-0732">Signal</keyword>
<evidence type="ECO:0000313" key="2">
    <source>
        <dbReference type="EMBL" id="KTD64936.1"/>
    </source>
</evidence>
<protein>
    <recommendedName>
        <fullName evidence="4">Secreted protein</fullName>
    </recommendedName>
</protein>
<dbReference type="EMBL" id="LNYW01000016">
    <property type="protein sequence ID" value="KTD64936.1"/>
    <property type="molecule type" value="Genomic_DNA"/>
</dbReference>
<evidence type="ECO:0008006" key="4">
    <source>
        <dbReference type="Google" id="ProtNLM"/>
    </source>
</evidence>
<dbReference type="AlphaFoldDB" id="A0A0W0Z742"/>
<evidence type="ECO:0000313" key="3">
    <source>
        <dbReference type="Proteomes" id="UP000054600"/>
    </source>
</evidence>
<name>A0A0W0Z742_9GAMM</name>
<accession>A0A0W0Z742</accession>
<dbReference type="eggNOG" id="ENOG5031EEY">
    <property type="taxonomic scope" value="Bacteria"/>
</dbReference>
<evidence type="ECO:0000256" key="1">
    <source>
        <dbReference type="SAM" id="SignalP"/>
    </source>
</evidence>
<reference evidence="2 3" key="1">
    <citation type="submission" date="2015-11" db="EMBL/GenBank/DDBJ databases">
        <title>Genomic analysis of 38 Legionella species identifies large and diverse effector repertoires.</title>
        <authorList>
            <person name="Burstein D."/>
            <person name="Amaro F."/>
            <person name="Zusman T."/>
            <person name="Lifshitz Z."/>
            <person name="Cohen O."/>
            <person name="Gilbert J.A."/>
            <person name="Pupko T."/>
            <person name="Shuman H.A."/>
            <person name="Segal G."/>
        </authorList>
    </citation>
    <scope>NUCLEOTIDE SEQUENCE [LARGE SCALE GENOMIC DNA]</scope>
    <source>
        <strain evidence="2 3">ATCC 49655</strain>
    </source>
</reference>
<feature type="chain" id="PRO_5006918354" description="Secreted protein" evidence="1">
    <location>
        <begin position="24"/>
        <end position="108"/>
    </location>
</feature>
<proteinExistence type="predicted"/>
<organism evidence="2 3">
    <name type="scientific">Legionella shakespearei DSM 23087</name>
    <dbReference type="NCBI Taxonomy" id="1122169"/>
    <lineage>
        <taxon>Bacteria</taxon>
        <taxon>Pseudomonadati</taxon>
        <taxon>Pseudomonadota</taxon>
        <taxon>Gammaproteobacteria</taxon>
        <taxon>Legionellales</taxon>
        <taxon>Legionellaceae</taxon>
        <taxon>Legionella</taxon>
    </lineage>
</organism>
<comment type="caution">
    <text evidence="2">The sequence shown here is derived from an EMBL/GenBank/DDBJ whole genome shotgun (WGS) entry which is preliminary data.</text>
</comment>
<dbReference type="Proteomes" id="UP000054600">
    <property type="component" value="Unassembled WGS sequence"/>
</dbReference>
<dbReference type="PATRIC" id="fig|1122169.6.peg.339"/>
<dbReference type="OrthoDB" id="5650814at2"/>
<sequence>MIKFNIKAISCAVLTSISLQSFAEETIKVTVKTNDKRAAAIGFSVEKKNSGSLGNSHTGRGPKDKSYQFGYKLDSIFGPSIDCGFLVLTRDSVVTLIKDGGKCQGILD</sequence>
<feature type="signal peptide" evidence="1">
    <location>
        <begin position="1"/>
        <end position="23"/>
    </location>
</feature>
<keyword evidence="3" id="KW-1185">Reference proteome</keyword>
<gene>
    <name evidence="2" type="ORF">Lsha_0305</name>
</gene>